<sequence>MGKVGKSGPARGEERKEASGRESLKAALGRVPVVAAVDLGASKVACFIMKADGVRRVDRTLTTTGVGYVQSRGVRGGTIVNLDEASEAIAQAVERAENVAGVSVQGVTVSTAGGQLASHRVSSRVSLSGRPIGDQDLIRAIQAALAQVKLPGRRAAHILPIAWQVDGQGGVRDPRAMFGRSLGVELLVVSINEAVFQTLGACVERAHLQFEGVVAAPFVSALAALEEDEMDLGSVCIDMGGGSTSAAVFNHGSLVHVESIPVGGQHVTADIARGLSTSIAGAERIKTLHGSAIASANEDREMIEAPPRGDDPGAGPVIAPRSLLKGIIAPRVEETLELLRDRLKASGAPVEPGAGLVLTGGASQLAGVREVAVRVFDRPVRLGRPRRVPHLADAASGPAFCAAAGILHRAAFGPREAVSAKALASSKIRREPLDPGANPVARAAAWLRENL</sequence>
<dbReference type="SMART" id="SM00842">
    <property type="entry name" value="FtsA"/>
    <property type="match status" value="1"/>
</dbReference>
<feature type="domain" description="SHS2" evidence="8">
    <location>
        <begin position="34"/>
        <end position="224"/>
    </location>
</feature>
<dbReference type="NCBIfam" id="TIGR01174">
    <property type="entry name" value="ftsA"/>
    <property type="match status" value="1"/>
</dbReference>
<dbReference type="PIRSF" id="PIRSF003101">
    <property type="entry name" value="FtsA"/>
    <property type="match status" value="1"/>
</dbReference>
<dbReference type="PANTHER" id="PTHR32432">
    <property type="entry name" value="CELL DIVISION PROTEIN FTSA-RELATED"/>
    <property type="match status" value="1"/>
</dbReference>
<keyword evidence="3 5" id="KW-0472">Membrane</keyword>
<evidence type="ECO:0000256" key="2">
    <source>
        <dbReference type="ARBA" id="ARBA00022618"/>
    </source>
</evidence>
<comment type="subunit">
    <text evidence="5">Self-interacts. Interacts with FtsZ.</text>
</comment>
<dbReference type="Pfam" id="PF02491">
    <property type="entry name" value="SHS2_FTSA"/>
    <property type="match status" value="1"/>
</dbReference>
<evidence type="ECO:0000313" key="10">
    <source>
        <dbReference type="Proteomes" id="UP001597237"/>
    </source>
</evidence>
<dbReference type="SUPFAM" id="SSF53067">
    <property type="entry name" value="Actin-like ATPase domain"/>
    <property type="match status" value="2"/>
</dbReference>
<evidence type="ECO:0000256" key="6">
    <source>
        <dbReference type="PIRNR" id="PIRNR003101"/>
    </source>
</evidence>
<dbReference type="Gene3D" id="3.30.420.40">
    <property type="match status" value="1"/>
</dbReference>
<dbReference type="PANTHER" id="PTHR32432:SF4">
    <property type="entry name" value="CELL DIVISION PROTEIN FTSA"/>
    <property type="match status" value="1"/>
</dbReference>
<dbReference type="InterPro" id="IPR003494">
    <property type="entry name" value="SHS2_FtsA"/>
</dbReference>
<dbReference type="RefSeq" id="WP_377283412.1">
    <property type="nucleotide sequence ID" value="NZ_JBHRSI010000009.1"/>
</dbReference>
<dbReference type="InterPro" id="IPR050696">
    <property type="entry name" value="FtsA/MreB"/>
</dbReference>
<dbReference type="CDD" id="cd24048">
    <property type="entry name" value="ASKHA_NBD_FtsA"/>
    <property type="match status" value="1"/>
</dbReference>
<keyword evidence="10" id="KW-1185">Reference proteome</keyword>
<comment type="caution">
    <text evidence="9">The sequence shown here is derived from an EMBL/GenBank/DDBJ whole genome shotgun (WGS) entry which is preliminary data.</text>
</comment>
<evidence type="ECO:0000256" key="7">
    <source>
        <dbReference type="SAM" id="MobiDB-lite"/>
    </source>
</evidence>
<protein>
    <recommendedName>
        <fullName evidence="5 6">Cell division protein FtsA</fullName>
    </recommendedName>
</protein>
<proteinExistence type="inferred from homology"/>
<evidence type="ECO:0000256" key="5">
    <source>
        <dbReference type="HAMAP-Rule" id="MF_02033"/>
    </source>
</evidence>
<keyword evidence="2 5" id="KW-0132">Cell division</keyword>
<dbReference type="Proteomes" id="UP001597237">
    <property type="component" value="Unassembled WGS sequence"/>
</dbReference>
<dbReference type="HAMAP" id="MF_02033">
    <property type="entry name" value="FtsA"/>
    <property type="match status" value="1"/>
</dbReference>
<name>A0ABW4N7I1_9CAUL</name>
<evidence type="ECO:0000259" key="8">
    <source>
        <dbReference type="SMART" id="SM00842"/>
    </source>
</evidence>
<keyword evidence="1 5" id="KW-1003">Cell membrane</keyword>
<evidence type="ECO:0000256" key="3">
    <source>
        <dbReference type="ARBA" id="ARBA00023136"/>
    </source>
</evidence>
<accession>A0ABW4N7I1</accession>
<dbReference type="GO" id="GO:0051301">
    <property type="term" value="P:cell division"/>
    <property type="evidence" value="ECO:0007669"/>
    <property type="project" value="UniProtKB-KW"/>
</dbReference>
<dbReference type="InterPro" id="IPR020823">
    <property type="entry name" value="Cell_div_FtsA"/>
</dbReference>
<comment type="subcellular location">
    <subcellularLocation>
        <location evidence="5">Cell membrane</location>
        <topology evidence="5">Peripheral membrane protein</topology>
        <orientation evidence="5">Cytoplasmic side</orientation>
    </subcellularLocation>
    <text evidence="5">Localizes to the Z ring in an FtsZ-dependent manner. Targeted to the membrane through a conserved C-terminal amphipathic helix.</text>
</comment>
<feature type="compositionally biased region" description="Basic and acidic residues" evidence="7">
    <location>
        <begin position="11"/>
        <end position="22"/>
    </location>
</feature>
<evidence type="ECO:0000256" key="4">
    <source>
        <dbReference type="ARBA" id="ARBA00023306"/>
    </source>
</evidence>
<reference evidence="10" key="1">
    <citation type="journal article" date="2019" name="Int. J. Syst. Evol. Microbiol.">
        <title>The Global Catalogue of Microorganisms (GCM) 10K type strain sequencing project: providing services to taxonomists for standard genome sequencing and annotation.</title>
        <authorList>
            <consortium name="The Broad Institute Genomics Platform"/>
            <consortium name="The Broad Institute Genome Sequencing Center for Infectious Disease"/>
            <person name="Wu L."/>
            <person name="Ma J."/>
        </authorList>
    </citation>
    <scope>NUCLEOTIDE SEQUENCE [LARGE SCALE GENOMIC DNA]</scope>
    <source>
        <strain evidence="10">DFY28</strain>
    </source>
</reference>
<dbReference type="Pfam" id="PF14450">
    <property type="entry name" value="FtsA"/>
    <property type="match status" value="1"/>
</dbReference>
<evidence type="ECO:0000313" key="9">
    <source>
        <dbReference type="EMBL" id="MFD1785833.1"/>
    </source>
</evidence>
<comment type="function">
    <text evidence="5 6">Cell division protein that is involved in the assembly of the Z ring. May serve as a membrane anchor for the Z ring.</text>
</comment>
<organism evidence="9 10">
    <name type="scientific">Phenylobacterium terrae</name>
    <dbReference type="NCBI Taxonomy" id="2665495"/>
    <lineage>
        <taxon>Bacteria</taxon>
        <taxon>Pseudomonadati</taxon>
        <taxon>Pseudomonadota</taxon>
        <taxon>Alphaproteobacteria</taxon>
        <taxon>Caulobacterales</taxon>
        <taxon>Caulobacteraceae</taxon>
        <taxon>Phenylobacterium</taxon>
    </lineage>
</organism>
<comment type="similarity">
    <text evidence="5 6">Belongs to the FtsA/MreB family.</text>
</comment>
<dbReference type="EMBL" id="JBHUEY010000012">
    <property type="protein sequence ID" value="MFD1785833.1"/>
    <property type="molecule type" value="Genomic_DNA"/>
</dbReference>
<keyword evidence="4 5" id="KW-0131">Cell cycle</keyword>
<gene>
    <name evidence="5 9" type="primary">ftsA</name>
    <name evidence="9" type="ORF">ACFSC0_20740</name>
</gene>
<evidence type="ECO:0000256" key="1">
    <source>
        <dbReference type="ARBA" id="ARBA00022475"/>
    </source>
</evidence>
<dbReference type="InterPro" id="IPR043129">
    <property type="entry name" value="ATPase_NBD"/>
</dbReference>
<feature type="region of interest" description="Disordered" evidence="7">
    <location>
        <begin position="1"/>
        <end position="22"/>
    </location>
</feature>